<dbReference type="GO" id="GO:0016853">
    <property type="term" value="F:isomerase activity"/>
    <property type="evidence" value="ECO:0007669"/>
    <property type="project" value="UniProtKB-KW"/>
</dbReference>
<dbReference type="RefSeq" id="WP_213160494.1">
    <property type="nucleotide sequence ID" value="NZ_CP058214.1"/>
</dbReference>
<organism evidence="2 3">
    <name type="scientific">Kaustia mangrovi</name>
    <dbReference type="NCBI Taxonomy" id="2593653"/>
    <lineage>
        <taxon>Bacteria</taxon>
        <taxon>Pseudomonadati</taxon>
        <taxon>Pseudomonadota</taxon>
        <taxon>Alphaproteobacteria</taxon>
        <taxon>Hyphomicrobiales</taxon>
        <taxon>Parvibaculaceae</taxon>
        <taxon>Kaustia</taxon>
    </lineage>
</organism>
<dbReference type="PANTHER" id="PTHR46390">
    <property type="entry name" value="MANNOSE-1-PHOSPHATE GUANYLYLTRANSFERASE"/>
    <property type="match status" value="1"/>
</dbReference>
<dbReference type="GO" id="GO:0004475">
    <property type="term" value="F:mannose-1-phosphate guanylyltransferase (GTP) activity"/>
    <property type="evidence" value="ECO:0007669"/>
    <property type="project" value="TreeGrafter"/>
</dbReference>
<dbReference type="Pfam" id="PF01050">
    <property type="entry name" value="MannoseP_isomer"/>
    <property type="match status" value="1"/>
</dbReference>
<keyword evidence="3" id="KW-1185">Reference proteome</keyword>
<evidence type="ECO:0000313" key="3">
    <source>
        <dbReference type="Proteomes" id="UP000593594"/>
    </source>
</evidence>
<dbReference type="InterPro" id="IPR014710">
    <property type="entry name" value="RmlC-like_jellyroll"/>
</dbReference>
<dbReference type="KEGG" id="kmn:HW532_10790"/>
<evidence type="ECO:0000259" key="1">
    <source>
        <dbReference type="Pfam" id="PF01050"/>
    </source>
</evidence>
<sequence>MRATEHGVPLPARARGDLADIQTVHLVACGDAQAEGGGNLERRLERELGRALALSESVPGPAAPLVVAEQAMQGALRAAYRRAGAEPGAVLWAPDGADRASALALAARWLRREGHGGLVLVSAWTCGGIDDGCADPDPLQTSFLCDPAALARFVESAFTQAETGQRQPAPVSFLAPVDTLLGALGGQAFHEAPVRPISGCSGPVRGGPPPVFRPWGRYRSVHRHEGVQVKEIVVEPGAQLSLQRHRYRSEHWVVVSGEALVTCGGETRLVGWNETFAIPRGEVHRLANPGEVPLRIIEVQLGTYLGEDDIVRIADDYGRA</sequence>
<gene>
    <name evidence="2" type="ORF">HW532_10790</name>
</gene>
<dbReference type="GO" id="GO:0005976">
    <property type="term" value="P:polysaccharide metabolic process"/>
    <property type="evidence" value="ECO:0007669"/>
    <property type="project" value="InterPro"/>
</dbReference>
<dbReference type="InterPro" id="IPR001538">
    <property type="entry name" value="Man6P_isomerase-2_C"/>
</dbReference>
<dbReference type="PANTHER" id="PTHR46390:SF1">
    <property type="entry name" value="MANNOSE-1-PHOSPHATE GUANYLYLTRANSFERASE"/>
    <property type="match status" value="1"/>
</dbReference>
<dbReference type="Gene3D" id="2.60.120.10">
    <property type="entry name" value="Jelly Rolls"/>
    <property type="match status" value="1"/>
</dbReference>
<evidence type="ECO:0000313" key="2">
    <source>
        <dbReference type="EMBL" id="QPC43133.1"/>
    </source>
</evidence>
<dbReference type="CDD" id="cd02213">
    <property type="entry name" value="cupin_PMI_typeII_C"/>
    <property type="match status" value="1"/>
</dbReference>
<accession>A0A7S8C4A2</accession>
<feature type="domain" description="Mannose-6-phosphate isomerase type II C-terminal" evidence="1">
    <location>
        <begin position="211"/>
        <end position="315"/>
    </location>
</feature>
<dbReference type="GO" id="GO:0009298">
    <property type="term" value="P:GDP-mannose biosynthetic process"/>
    <property type="evidence" value="ECO:0007669"/>
    <property type="project" value="TreeGrafter"/>
</dbReference>
<dbReference type="InterPro" id="IPR051161">
    <property type="entry name" value="Mannose-6P_isomerase_type2"/>
</dbReference>
<protein>
    <submittedName>
        <fullName evidence="2">Phosphomannose isomerase type II C-terminal cupin domain</fullName>
    </submittedName>
</protein>
<reference evidence="2 3" key="1">
    <citation type="submission" date="2020-06" db="EMBL/GenBank/DDBJ databases">
        <title>Genome sequence of 2 isolates from Red Sea Mangroves.</title>
        <authorList>
            <person name="Sefrji F."/>
            <person name="Michoud G."/>
            <person name="Merlino G."/>
            <person name="Daffonchio D."/>
        </authorList>
    </citation>
    <scope>NUCLEOTIDE SEQUENCE [LARGE SCALE GENOMIC DNA]</scope>
    <source>
        <strain evidence="2 3">R1DC25</strain>
    </source>
</reference>
<dbReference type="SUPFAM" id="SSF51182">
    <property type="entry name" value="RmlC-like cupins"/>
    <property type="match status" value="1"/>
</dbReference>
<dbReference type="EMBL" id="CP058214">
    <property type="protein sequence ID" value="QPC43133.1"/>
    <property type="molecule type" value="Genomic_DNA"/>
</dbReference>
<proteinExistence type="predicted"/>
<dbReference type="Proteomes" id="UP000593594">
    <property type="component" value="Chromosome"/>
</dbReference>
<dbReference type="InterPro" id="IPR011051">
    <property type="entry name" value="RmlC_Cupin_sf"/>
</dbReference>
<name>A0A7S8C4A2_9HYPH</name>
<keyword evidence="2" id="KW-0413">Isomerase</keyword>
<dbReference type="AlphaFoldDB" id="A0A7S8C4A2"/>